<proteinExistence type="predicted"/>
<evidence type="ECO:0000256" key="1">
    <source>
        <dbReference type="ARBA" id="ARBA00023015"/>
    </source>
</evidence>
<dbReference type="SUPFAM" id="SSF46785">
    <property type="entry name" value="Winged helix' DNA-binding domain"/>
    <property type="match status" value="1"/>
</dbReference>
<protein>
    <submittedName>
        <fullName evidence="5">Transcriptional regulator, GntR family</fullName>
    </submittedName>
</protein>
<dbReference type="SMART" id="SM00345">
    <property type="entry name" value="HTH_GNTR"/>
    <property type="match status" value="1"/>
</dbReference>
<evidence type="ECO:0000313" key="5">
    <source>
        <dbReference type="EMBL" id="SHE77822.1"/>
    </source>
</evidence>
<keyword evidence="3" id="KW-0804">Transcription</keyword>
<dbReference type="EMBL" id="FQTY01000006">
    <property type="protein sequence ID" value="SHE77822.1"/>
    <property type="molecule type" value="Genomic_DNA"/>
</dbReference>
<dbReference type="GO" id="GO:0003677">
    <property type="term" value="F:DNA binding"/>
    <property type="evidence" value="ECO:0007669"/>
    <property type="project" value="UniProtKB-KW"/>
</dbReference>
<dbReference type="STRING" id="1123404.SAMN02745784_01808"/>
<name>A0A1M4WA37_9FIRM</name>
<dbReference type="PROSITE" id="PS50949">
    <property type="entry name" value="HTH_GNTR"/>
    <property type="match status" value="1"/>
</dbReference>
<dbReference type="GO" id="GO:0003700">
    <property type="term" value="F:DNA-binding transcription factor activity"/>
    <property type="evidence" value="ECO:0007669"/>
    <property type="project" value="InterPro"/>
</dbReference>
<dbReference type="PANTHER" id="PTHR38445:SF9">
    <property type="entry name" value="HTH-TYPE TRANSCRIPTIONAL REPRESSOR YTRA"/>
    <property type="match status" value="1"/>
</dbReference>
<reference evidence="6" key="1">
    <citation type="submission" date="2016-11" db="EMBL/GenBank/DDBJ databases">
        <authorList>
            <person name="Varghese N."/>
            <person name="Submissions S."/>
        </authorList>
    </citation>
    <scope>NUCLEOTIDE SEQUENCE [LARGE SCALE GENOMIC DNA]</scope>
    <source>
        <strain evidence="6">DSM 18095</strain>
    </source>
</reference>
<dbReference type="Gene3D" id="1.10.10.10">
    <property type="entry name" value="Winged helix-like DNA-binding domain superfamily/Winged helix DNA-binding domain"/>
    <property type="match status" value="1"/>
</dbReference>
<evidence type="ECO:0000256" key="2">
    <source>
        <dbReference type="ARBA" id="ARBA00023125"/>
    </source>
</evidence>
<keyword evidence="2" id="KW-0238">DNA-binding</keyword>
<dbReference type="RefSeq" id="WP_072975592.1">
    <property type="nucleotide sequence ID" value="NZ_FQTY01000006.1"/>
</dbReference>
<evidence type="ECO:0000313" key="6">
    <source>
        <dbReference type="Proteomes" id="UP000184114"/>
    </source>
</evidence>
<dbReference type="Proteomes" id="UP000184114">
    <property type="component" value="Unassembled WGS sequence"/>
</dbReference>
<evidence type="ECO:0000259" key="4">
    <source>
        <dbReference type="PROSITE" id="PS50949"/>
    </source>
</evidence>
<organism evidence="5 6">
    <name type="scientific">Tissierella praeacuta DSM 18095</name>
    <dbReference type="NCBI Taxonomy" id="1123404"/>
    <lineage>
        <taxon>Bacteria</taxon>
        <taxon>Bacillati</taxon>
        <taxon>Bacillota</taxon>
        <taxon>Tissierellia</taxon>
        <taxon>Tissierellales</taxon>
        <taxon>Tissierellaceae</taxon>
        <taxon>Tissierella</taxon>
    </lineage>
</organism>
<sequence>MFNINIMSDKPIYEQIIDSIKELSLKHILKPDDKLPSVRQMASMLSVNPNTVSKAYQELERQKIIYTVRGRGTFMSAYSERPIDYERLEKALEGLRNICVELVHLGYDKNKIYEEIDKIQLGIEGGIK</sequence>
<dbReference type="GeneID" id="90994224"/>
<dbReference type="AlphaFoldDB" id="A0A1M4WA37"/>
<dbReference type="CDD" id="cd07377">
    <property type="entry name" value="WHTH_GntR"/>
    <property type="match status" value="1"/>
</dbReference>
<dbReference type="InterPro" id="IPR036390">
    <property type="entry name" value="WH_DNA-bd_sf"/>
</dbReference>
<dbReference type="Pfam" id="PF00392">
    <property type="entry name" value="GntR"/>
    <property type="match status" value="1"/>
</dbReference>
<dbReference type="PANTHER" id="PTHR38445">
    <property type="entry name" value="HTH-TYPE TRANSCRIPTIONAL REPRESSOR YTRA"/>
    <property type="match status" value="1"/>
</dbReference>
<evidence type="ECO:0000256" key="3">
    <source>
        <dbReference type="ARBA" id="ARBA00023163"/>
    </source>
</evidence>
<dbReference type="InterPro" id="IPR000524">
    <property type="entry name" value="Tscrpt_reg_HTH_GntR"/>
</dbReference>
<gene>
    <name evidence="5" type="ORF">SAMN02745784_01808</name>
</gene>
<feature type="domain" description="HTH gntR-type" evidence="4">
    <location>
        <begin position="10"/>
        <end position="78"/>
    </location>
</feature>
<accession>A0A1M4WA37</accession>
<keyword evidence="1" id="KW-0805">Transcription regulation</keyword>
<keyword evidence="6" id="KW-1185">Reference proteome</keyword>
<dbReference type="InterPro" id="IPR036388">
    <property type="entry name" value="WH-like_DNA-bd_sf"/>
</dbReference>